<evidence type="ECO:0000313" key="3">
    <source>
        <dbReference type="EMBL" id="CAI3995210.1"/>
    </source>
</evidence>
<feature type="region of interest" description="Disordered" evidence="1">
    <location>
        <begin position="37"/>
        <end position="56"/>
    </location>
</feature>
<dbReference type="Proteomes" id="UP001152797">
    <property type="component" value="Unassembled WGS sequence"/>
</dbReference>
<organism evidence="3">
    <name type="scientific">Cladocopium goreaui</name>
    <dbReference type="NCBI Taxonomy" id="2562237"/>
    <lineage>
        <taxon>Eukaryota</taxon>
        <taxon>Sar</taxon>
        <taxon>Alveolata</taxon>
        <taxon>Dinophyceae</taxon>
        <taxon>Suessiales</taxon>
        <taxon>Symbiodiniaceae</taxon>
        <taxon>Cladocopium</taxon>
    </lineage>
</organism>
<evidence type="ECO:0000313" key="5">
    <source>
        <dbReference type="Proteomes" id="UP001152797"/>
    </source>
</evidence>
<feature type="chain" id="PRO_5043272400" evidence="2">
    <location>
        <begin position="17"/>
        <end position="133"/>
    </location>
</feature>
<keyword evidence="2" id="KW-0732">Signal</keyword>
<gene>
    <name evidence="3" type="ORF">C1SCF055_LOCUS21800</name>
</gene>
<evidence type="ECO:0000256" key="2">
    <source>
        <dbReference type="SAM" id="SignalP"/>
    </source>
</evidence>
<sequence length="133" mass="14810">MKLKLFVSSLVTLGFADDDIKAALDVTESELATHLLQLEGRKQSEESEAKTGERSAYAPGNCPWIMDDWHYHHGSLDENKQRCRDQCTEAKGHNGRLQTYGYSSLFCVCFGGNLPENRLCGDPPGSVCCKQPR</sequence>
<feature type="signal peptide" evidence="2">
    <location>
        <begin position="1"/>
        <end position="16"/>
    </location>
</feature>
<name>A0A9P1G286_9DINO</name>
<dbReference type="EMBL" id="CAMXCT020002046">
    <property type="protein sequence ID" value="CAL1148585.1"/>
    <property type="molecule type" value="Genomic_DNA"/>
</dbReference>
<dbReference type="AlphaFoldDB" id="A0A9P1G286"/>
<reference evidence="4" key="2">
    <citation type="submission" date="2024-04" db="EMBL/GenBank/DDBJ databases">
        <authorList>
            <person name="Chen Y."/>
            <person name="Shah S."/>
            <person name="Dougan E. K."/>
            <person name="Thang M."/>
            <person name="Chan C."/>
        </authorList>
    </citation>
    <scope>NUCLEOTIDE SEQUENCE [LARGE SCALE GENOMIC DNA]</scope>
</reference>
<feature type="compositionally biased region" description="Basic and acidic residues" evidence="1">
    <location>
        <begin position="39"/>
        <end position="53"/>
    </location>
</feature>
<protein>
    <submittedName>
        <fullName evidence="3">Uncharacterized protein</fullName>
    </submittedName>
</protein>
<evidence type="ECO:0000313" key="4">
    <source>
        <dbReference type="EMBL" id="CAL1148585.1"/>
    </source>
</evidence>
<reference evidence="3" key="1">
    <citation type="submission" date="2022-10" db="EMBL/GenBank/DDBJ databases">
        <authorList>
            <person name="Chen Y."/>
            <person name="Dougan E. K."/>
            <person name="Chan C."/>
            <person name="Rhodes N."/>
            <person name="Thang M."/>
        </authorList>
    </citation>
    <scope>NUCLEOTIDE SEQUENCE</scope>
</reference>
<dbReference type="EMBL" id="CAMXCT010002046">
    <property type="protein sequence ID" value="CAI3995210.1"/>
    <property type="molecule type" value="Genomic_DNA"/>
</dbReference>
<comment type="caution">
    <text evidence="3">The sequence shown here is derived from an EMBL/GenBank/DDBJ whole genome shotgun (WGS) entry which is preliminary data.</text>
</comment>
<proteinExistence type="predicted"/>
<keyword evidence="5" id="KW-1185">Reference proteome</keyword>
<evidence type="ECO:0000256" key="1">
    <source>
        <dbReference type="SAM" id="MobiDB-lite"/>
    </source>
</evidence>
<accession>A0A9P1G286</accession>
<dbReference type="EMBL" id="CAMXCT030002046">
    <property type="protein sequence ID" value="CAL4782522.1"/>
    <property type="molecule type" value="Genomic_DNA"/>
</dbReference>